<dbReference type="Proteomes" id="UP001597182">
    <property type="component" value="Unassembled WGS sequence"/>
</dbReference>
<organism evidence="1 2">
    <name type="scientific">Pseudonocardia benzenivorans</name>
    <dbReference type="NCBI Taxonomy" id="228005"/>
    <lineage>
        <taxon>Bacteria</taxon>
        <taxon>Bacillati</taxon>
        <taxon>Actinomycetota</taxon>
        <taxon>Actinomycetes</taxon>
        <taxon>Pseudonocardiales</taxon>
        <taxon>Pseudonocardiaceae</taxon>
        <taxon>Pseudonocardia</taxon>
    </lineage>
</organism>
<evidence type="ECO:0000313" key="2">
    <source>
        <dbReference type="Proteomes" id="UP001597182"/>
    </source>
</evidence>
<dbReference type="RefSeq" id="WP_379653105.1">
    <property type="nucleotide sequence ID" value="NZ_JBHTMB010000193.1"/>
</dbReference>
<accession>A0ABW3VLI4</accession>
<gene>
    <name evidence="1" type="ORF">ACFQ34_22025</name>
</gene>
<sequence>MFTDGLCAGPVKFDSRVIDLGDGAMTVGPALSTDKPSTEEVVCCGLVAEQAIDQQSGDTTPQHLAPTCVDGAKNRAVSLGESAAWVVGRRLDGPRF</sequence>
<evidence type="ECO:0000313" key="1">
    <source>
        <dbReference type="EMBL" id="MFD1235981.1"/>
    </source>
</evidence>
<comment type="caution">
    <text evidence="1">The sequence shown here is derived from an EMBL/GenBank/DDBJ whole genome shotgun (WGS) entry which is preliminary data.</text>
</comment>
<keyword evidence="2" id="KW-1185">Reference proteome</keyword>
<reference evidence="2" key="1">
    <citation type="journal article" date="2019" name="Int. J. Syst. Evol. Microbiol.">
        <title>The Global Catalogue of Microorganisms (GCM) 10K type strain sequencing project: providing services to taxonomists for standard genome sequencing and annotation.</title>
        <authorList>
            <consortium name="The Broad Institute Genomics Platform"/>
            <consortium name="The Broad Institute Genome Sequencing Center for Infectious Disease"/>
            <person name="Wu L."/>
            <person name="Ma J."/>
        </authorList>
    </citation>
    <scope>NUCLEOTIDE SEQUENCE [LARGE SCALE GENOMIC DNA]</scope>
    <source>
        <strain evidence="2">CCUG 49018</strain>
    </source>
</reference>
<proteinExistence type="predicted"/>
<name>A0ABW3VLI4_9PSEU</name>
<dbReference type="EMBL" id="JBHTMB010000193">
    <property type="protein sequence ID" value="MFD1235981.1"/>
    <property type="molecule type" value="Genomic_DNA"/>
</dbReference>
<protein>
    <submittedName>
        <fullName evidence="1">Uncharacterized protein</fullName>
    </submittedName>
</protein>